<proteinExistence type="predicted"/>
<organism evidence="1 2">
    <name type="scientific">Blepharisma stoltei</name>
    <dbReference type="NCBI Taxonomy" id="1481888"/>
    <lineage>
        <taxon>Eukaryota</taxon>
        <taxon>Sar</taxon>
        <taxon>Alveolata</taxon>
        <taxon>Ciliophora</taxon>
        <taxon>Postciliodesmatophora</taxon>
        <taxon>Heterotrichea</taxon>
        <taxon>Heterotrichida</taxon>
        <taxon>Blepharismidae</taxon>
        <taxon>Blepharisma</taxon>
    </lineage>
</organism>
<dbReference type="AlphaFoldDB" id="A0AAU9IIG3"/>
<reference evidence="1" key="1">
    <citation type="submission" date="2021-09" db="EMBL/GenBank/DDBJ databases">
        <authorList>
            <consortium name="AG Swart"/>
            <person name="Singh M."/>
            <person name="Singh A."/>
            <person name="Seah K."/>
            <person name="Emmerich C."/>
        </authorList>
    </citation>
    <scope>NUCLEOTIDE SEQUENCE</scope>
    <source>
        <strain evidence="1">ATCC30299</strain>
    </source>
</reference>
<evidence type="ECO:0000313" key="1">
    <source>
        <dbReference type="EMBL" id="CAG9313011.1"/>
    </source>
</evidence>
<name>A0AAU9IIG3_9CILI</name>
<dbReference type="Proteomes" id="UP001162131">
    <property type="component" value="Unassembled WGS sequence"/>
</dbReference>
<sequence>MNIRSKKKIYFIFIYNLNHLLFTFNTSCTRASCISVVLTQPVFTRAFLYKPCTSASCIKTLLAHSAFTRALCNLAPTHHESTYPAFTTKFCIKSCTSASCLKTLLAHSVSKLVLVYHVSKLQQ</sequence>
<comment type="caution">
    <text evidence="1">The sequence shown here is derived from an EMBL/GenBank/DDBJ whole genome shotgun (WGS) entry which is preliminary data.</text>
</comment>
<gene>
    <name evidence="1" type="ORF">BSTOLATCC_MIC7883</name>
</gene>
<accession>A0AAU9IIG3</accession>
<protein>
    <submittedName>
        <fullName evidence="1">Uncharacterized protein</fullName>
    </submittedName>
</protein>
<dbReference type="EMBL" id="CAJZBQ010000009">
    <property type="protein sequence ID" value="CAG9313011.1"/>
    <property type="molecule type" value="Genomic_DNA"/>
</dbReference>
<keyword evidence="2" id="KW-1185">Reference proteome</keyword>
<evidence type="ECO:0000313" key="2">
    <source>
        <dbReference type="Proteomes" id="UP001162131"/>
    </source>
</evidence>